<accession>E4YBM0</accession>
<dbReference type="AlphaFoldDB" id="E4YBM0"/>
<dbReference type="Proteomes" id="UP000011014">
    <property type="component" value="Unassembled WGS sequence"/>
</dbReference>
<reference evidence="1" key="1">
    <citation type="journal article" date="2010" name="Science">
        <title>Plasticity of animal genome architecture unmasked by rapid evolution of a pelagic tunicate.</title>
        <authorList>
            <person name="Denoeud F."/>
            <person name="Henriet S."/>
            <person name="Mungpakdee S."/>
            <person name="Aury J.M."/>
            <person name="Da Silva C."/>
            <person name="Brinkmann H."/>
            <person name="Mikhaleva J."/>
            <person name="Olsen L.C."/>
            <person name="Jubin C."/>
            <person name="Canestro C."/>
            <person name="Bouquet J.M."/>
            <person name="Danks G."/>
            <person name="Poulain J."/>
            <person name="Campsteijn C."/>
            <person name="Adamski M."/>
            <person name="Cross I."/>
            <person name="Yadetie F."/>
            <person name="Muffato M."/>
            <person name="Louis A."/>
            <person name="Butcher S."/>
            <person name="Tsagkogeorga G."/>
            <person name="Konrad A."/>
            <person name="Singh S."/>
            <person name="Jensen M.F."/>
            <person name="Cong E.H."/>
            <person name="Eikeseth-Otteraa H."/>
            <person name="Noel B."/>
            <person name="Anthouard V."/>
            <person name="Porcel B.M."/>
            <person name="Kachouri-Lafond R."/>
            <person name="Nishino A."/>
            <person name="Ugolini M."/>
            <person name="Chourrout P."/>
            <person name="Nishida H."/>
            <person name="Aasland R."/>
            <person name="Huzurbazar S."/>
            <person name="Westhof E."/>
            <person name="Delsuc F."/>
            <person name="Lehrach H."/>
            <person name="Reinhardt R."/>
            <person name="Weissenbach J."/>
            <person name="Roy S.W."/>
            <person name="Artiguenave F."/>
            <person name="Postlethwait J.H."/>
            <person name="Manak J.R."/>
            <person name="Thompson E.M."/>
            <person name="Jaillon O."/>
            <person name="Du Pasquier L."/>
            <person name="Boudinot P."/>
            <person name="Liberles D.A."/>
            <person name="Volff J.N."/>
            <person name="Philippe H."/>
            <person name="Lenhard B."/>
            <person name="Roest Crollius H."/>
            <person name="Wincker P."/>
            <person name="Chourrout D."/>
        </authorList>
    </citation>
    <scope>NUCLEOTIDE SEQUENCE [LARGE SCALE GENOMIC DNA]</scope>
</reference>
<sequence>MIKVNGKTTRETLSIIETSLMTGNWTLKVLRAAANPATREFVSRRVD</sequence>
<protein>
    <submittedName>
        <fullName evidence="1">Uncharacterized protein</fullName>
    </submittedName>
</protein>
<dbReference type="EMBL" id="FN654383">
    <property type="protein sequence ID" value="CBY32957.1"/>
    <property type="molecule type" value="Genomic_DNA"/>
</dbReference>
<evidence type="ECO:0000313" key="1">
    <source>
        <dbReference type="EMBL" id="CBY32957.1"/>
    </source>
</evidence>
<proteinExistence type="predicted"/>
<organism evidence="1">
    <name type="scientific">Oikopleura dioica</name>
    <name type="common">Tunicate</name>
    <dbReference type="NCBI Taxonomy" id="34765"/>
    <lineage>
        <taxon>Eukaryota</taxon>
        <taxon>Metazoa</taxon>
        <taxon>Chordata</taxon>
        <taxon>Tunicata</taxon>
        <taxon>Appendicularia</taxon>
        <taxon>Copelata</taxon>
        <taxon>Oikopleuridae</taxon>
        <taxon>Oikopleura</taxon>
    </lineage>
</organism>
<gene>
    <name evidence="1" type="ORF">GSOID_T00020821001</name>
</gene>
<name>E4YBM0_OIKDI</name>